<dbReference type="AlphaFoldDB" id="A0A8X8WS09"/>
<keyword evidence="5" id="KW-1185">Reference proteome</keyword>
<dbReference type="SUPFAM" id="SSF55008">
    <property type="entry name" value="HMA, heavy metal-associated domain"/>
    <property type="match status" value="1"/>
</dbReference>
<dbReference type="Pfam" id="PF00403">
    <property type="entry name" value="HMA"/>
    <property type="match status" value="1"/>
</dbReference>
<dbReference type="GO" id="GO:0016020">
    <property type="term" value="C:membrane"/>
    <property type="evidence" value="ECO:0007669"/>
    <property type="project" value="UniProtKB-SubCell"/>
</dbReference>
<dbReference type="InterPro" id="IPR006121">
    <property type="entry name" value="HMA_dom"/>
</dbReference>
<protein>
    <recommendedName>
        <fullName evidence="3">HMA domain-containing protein</fullName>
    </recommendedName>
</protein>
<dbReference type="PROSITE" id="PS50846">
    <property type="entry name" value="HMA_2"/>
    <property type="match status" value="1"/>
</dbReference>
<dbReference type="GO" id="GO:0009626">
    <property type="term" value="P:plant-type hypersensitive response"/>
    <property type="evidence" value="ECO:0007669"/>
    <property type="project" value="UniProtKB-KW"/>
</dbReference>
<dbReference type="OrthoDB" id="689350at2759"/>
<keyword evidence="2" id="KW-0479">Metal-binding</keyword>
<comment type="caution">
    <text evidence="4">The sequence shown here is derived from an EMBL/GenBank/DDBJ whole genome shotgun (WGS) entry which is preliminary data.</text>
</comment>
<dbReference type="Proteomes" id="UP000298416">
    <property type="component" value="Unassembled WGS sequence"/>
</dbReference>
<comment type="subcellular location">
    <subcellularLocation>
        <location evidence="1">Membrane</location>
        <topology evidence="1">Peripheral membrane protein</topology>
    </subcellularLocation>
</comment>
<proteinExistence type="predicted"/>
<dbReference type="CDD" id="cd00371">
    <property type="entry name" value="HMA"/>
    <property type="match status" value="1"/>
</dbReference>
<name>A0A8X8WS09_SALSN</name>
<evidence type="ECO:0000313" key="5">
    <source>
        <dbReference type="Proteomes" id="UP000298416"/>
    </source>
</evidence>
<organism evidence="4">
    <name type="scientific">Salvia splendens</name>
    <name type="common">Scarlet sage</name>
    <dbReference type="NCBI Taxonomy" id="180675"/>
    <lineage>
        <taxon>Eukaryota</taxon>
        <taxon>Viridiplantae</taxon>
        <taxon>Streptophyta</taxon>
        <taxon>Embryophyta</taxon>
        <taxon>Tracheophyta</taxon>
        <taxon>Spermatophyta</taxon>
        <taxon>Magnoliopsida</taxon>
        <taxon>eudicotyledons</taxon>
        <taxon>Gunneridae</taxon>
        <taxon>Pentapetalae</taxon>
        <taxon>asterids</taxon>
        <taxon>lamiids</taxon>
        <taxon>Lamiales</taxon>
        <taxon>Lamiaceae</taxon>
        <taxon>Nepetoideae</taxon>
        <taxon>Mentheae</taxon>
        <taxon>Salviinae</taxon>
        <taxon>Salvia</taxon>
        <taxon>Salvia subgen. Calosphace</taxon>
        <taxon>core Calosphace</taxon>
    </lineage>
</organism>
<evidence type="ECO:0000259" key="3">
    <source>
        <dbReference type="PROSITE" id="PS50846"/>
    </source>
</evidence>
<dbReference type="PANTHER" id="PTHR22814:SF356">
    <property type="entry name" value="HEAVY METAL-ASSOCIATED ISOPRENYLATED PLANT PROTEIN 20"/>
    <property type="match status" value="1"/>
</dbReference>
<dbReference type="Gene3D" id="3.30.70.100">
    <property type="match status" value="1"/>
</dbReference>
<evidence type="ECO:0000256" key="1">
    <source>
        <dbReference type="ARBA" id="ARBA00004170"/>
    </source>
</evidence>
<dbReference type="PANTHER" id="PTHR22814">
    <property type="entry name" value="COPPER TRANSPORT PROTEIN ATOX1-RELATED"/>
    <property type="match status" value="1"/>
</dbReference>
<reference evidence="4" key="2">
    <citation type="submission" date="2020-08" db="EMBL/GenBank/DDBJ databases">
        <title>Plant Genome Project.</title>
        <authorList>
            <person name="Zhang R.-G."/>
        </authorList>
    </citation>
    <scope>NUCLEOTIDE SEQUENCE</scope>
    <source>
        <strain evidence="4">Huo1</strain>
        <tissue evidence="4">Leaf</tissue>
    </source>
</reference>
<feature type="domain" description="HMA" evidence="3">
    <location>
        <begin position="24"/>
        <end position="87"/>
    </location>
</feature>
<reference evidence="4" key="1">
    <citation type="submission" date="2018-01" db="EMBL/GenBank/DDBJ databases">
        <authorList>
            <person name="Mao J.F."/>
        </authorList>
    </citation>
    <scope>NUCLEOTIDE SEQUENCE</scope>
    <source>
        <strain evidence="4">Huo1</strain>
        <tissue evidence="4">Leaf</tissue>
    </source>
</reference>
<gene>
    <name evidence="4" type="ORF">SASPL_140482</name>
</gene>
<dbReference type="EMBL" id="PNBA02000015">
    <property type="protein sequence ID" value="KAG6399009.1"/>
    <property type="molecule type" value="Genomic_DNA"/>
</dbReference>
<sequence>MGIIDHISDLFTVSSTRKSKRKPMQTVDLRVKMDCDGCERRVRHAVSSMKGARSVEVNRSESHVAVTGYVEEKKVIKRIKRCGKRAEAWPYVEYNLTYHPYAPGAYDKKAPSGFVRDVDQAYPSPNELKYATFFSDDNVNACSIM</sequence>
<dbReference type="GO" id="GO:0046872">
    <property type="term" value="F:metal ion binding"/>
    <property type="evidence" value="ECO:0007669"/>
    <property type="project" value="UniProtKB-KW"/>
</dbReference>
<accession>A0A8X8WS09</accession>
<dbReference type="InterPro" id="IPR036163">
    <property type="entry name" value="HMA_dom_sf"/>
</dbReference>
<evidence type="ECO:0000256" key="2">
    <source>
        <dbReference type="ARBA" id="ARBA00022723"/>
    </source>
</evidence>
<evidence type="ECO:0000313" key="4">
    <source>
        <dbReference type="EMBL" id="KAG6399009.1"/>
    </source>
</evidence>